<dbReference type="EMBL" id="ML208302">
    <property type="protein sequence ID" value="TFK71117.1"/>
    <property type="molecule type" value="Genomic_DNA"/>
</dbReference>
<name>A0ACD3AZR8_9AGAR</name>
<organism evidence="1 2">
    <name type="scientific">Pluteus cervinus</name>
    <dbReference type="NCBI Taxonomy" id="181527"/>
    <lineage>
        <taxon>Eukaryota</taxon>
        <taxon>Fungi</taxon>
        <taxon>Dikarya</taxon>
        <taxon>Basidiomycota</taxon>
        <taxon>Agaricomycotina</taxon>
        <taxon>Agaricomycetes</taxon>
        <taxon>Agaricomycetidae</taxon>
        <taxon>Agaricales</taxon>
        <taxon>Pluteineae</taxon>
        <taxon>Pluteaceae</taxon>
        <taxon>Pluteus</taxon>
    </lineage>
</organism>
<accession>A0ACD3AZR8</accession>
<gene>
    <name evidence="1" type="ORF">BDN72DRAFT_479039</name>
</gene>
<reference evidence="1 2" key="1">
    <citation type="journal article" date="2019" name="Nat. Ecol. Evol.">
        <title>Megaphylogeny resolves global patterns of mushroom evolution.</title>
        <authorList>
            <person name="Varga T."/>
            <person name="Krizsan K."/>
            <person name="Foldi C."/>
            <person name="Dima B."/>
            <person name="Sanchez-Garcia M."/>
            <person name="Sanchez-Ramirez S."/>
            <person name="Szollosi G.J."/>
            <person name="Szarkandi J.G."/>
            <person name="Papp V."/>
            <person name="Albert L."/>
            <person name="Andreopoulos W."/>
            <person name="Angelini C."/>
            <person name="Antonin V."/>
            <person name="Barry K.W."/>
            <person name="Bougher N.L."/>
            <person name="Buchanan P."/>
            <person name="Buyck B."/>
            <person name="Bense V."/>
            <person name="Catcheside P."/>
            <person name="Chovatia M."/>
            <person name="Cooper J."/>
            <person name="Damon W."/>
            <person name="Desjardin D."/>
            <person name="Finy P."/>
            <person name="Geml J."/>
            <person name="Haridas S."/>
            <person name="Hughes K."/>
            <person name="Justo A."/>
            <person name="Karasinski D."/>
            <person name="Kautmanova I."/>
            <person name="Kiss B."/>
            <person name="Kocsube S."/>
            <person name="Kotiranta H."/>
            <person name="LaButti K.M."/>
            <person name="Lechner B.E."/>
            <person name="Liimatainen K."/>
            <person name="Lipzen A."/>
            <person name="Lukacs Z."/>
            <person name="Mihaltcheva S."/>
            <person name="Morgado L.N."/>
            <person name="Niskanen T."/>
            <person name="Noordeloos M.E."/>
            <person name="Ohm R.A."/>
            <person name="Ortiz-Santana B."/>
            <person name="Ovrebo C."/>
            <person name="Racz N."/>
            <person name="Riley R."/>
            <person name="Savchenko A."/>
            <person name="Shiryaev A."/>
            <person name="Soop K."/>
            <person name="Spirin V."/>
            <person name="Szebenyi C."/>
            <person name="Tomsovsky M."/>
            <person name="Tulloss R.E."/>
            <person name="Uehling J."/>
            <person name="Grigoriev I.V."/>
            <person name="Vagvolgyi C."/>
            <person name="Papp T."/>
            <person name="Martin F.M."/>
            <person name="Miettinen O."/>
            <person name="Hibbett D.S."/>
            <person name="Nagy L.G."/>
        </authorList>
    </citation>
    <scope>NUCLEOTIDE SEQUENCE [LARGE SCALE GENOMIC DNA]</scope>
    <source>
        <strain evidence="1 2">NL-1719</strain>
    </source>
</reference>
<sequence length="911" mass="97774">MISETNRKRRRLERDRRAAERPQPVRRIPPPPQVQDLPPAPSLRKIVRSLTNSSGDSQNSNKRDALNSDRHREPRSYPDLSTLSSMDVLQDLEFFNMHRRDSHLRHALGSLPPPLSLQPSHSQGLHIPFGHHPQQPQPGYDQYMDVPGGYATIGGNRMPTAGPSSSAQVIGQPPAPFSHHGTPVPQPNPSGFAHFAPTQGPNSGRLNPPPPGPPLPQPLPSGISHSNSSTGPGPLHGHEPRNQLPGPPPTDVQHPSLGRNEIQEMSIMTGPPHTRDGGREGSYYPSHSQPPPPKGGPGGYLISSGSHPTRRSISPVGLGPGKQGLERSWNGPGGFPVDGRGRDIIMMDDEERYLRERDRRERDRERDREQREMQDLDLLRMRERESYQHRPAGSLPPFPHHQHPQNGASGSSTPHLHHHHRPTPHHHHHVVHHHPQQSPPGGTHNHPMPLPRELDGPRPHSGPSHSLPPPPHPTEVINLSSSKPPSGPPGPSSLPGPGSAPSHWKDDNYATGPQEYREGRNKHRSSTGRPSSASSLLGHPPHDDRDRPMAMPFVMGPSHTMQSAQPSRQESSNSSPRAGNWNEDGPYRSMPPGPPLSHHPSLPPPGPSGYLGPHDGPHGHTLSPTLRYANPPSGSSGPGRSLPPLSSSQPPTPHQNSVGLSPPRNRPLHTPTSPPPASSSSGYPPPNALHRSPRYGPLPPPLRSPQSGLKMSRPSSPPSSLTSKMLSGPLPPPGSTSTSGSPLVQGPSSMHQGSASGFSSPRLTGPGGPGRATPTGPGLALPPPLHAQPPLGVPLDLKGSDHPSGIGPYPPPPPSKLGLGGSRTGSPMVMSSYPPVGPISPTASRGLAMGPGGSGMSERDRDRERERDSREKERERERDRDRERPLSPPRPLPPPPSSSAKMSVPQMVDGH</sequence>
<evidence type="ECO:0000313" key="2">
    <source>
        <dbReference type="Proteomes" id="UP000308600"/>
    </source>
</evidence>
<protein>
    <submittedName>
        <fullName evidence="1">Uncharacterized protein</fullName>
    </submittedName>
</protein>
<evidence type="ECO:0000313" key="1">
    <source>
        <dbReference type="EMBL" id="TFK71117.1"/>
    </source>
</evidence>
<keyword evidence="2" id="KW-1185">Reference proteome</keyword>
<dbReference type="Proteomes" id="UP000308600">
    <property type="component" value="Unassembled WGS sequence"/>
</dbReference>
<proteinExistence type="predicted"/>